<dbReference type="RefSeq" id="WP_110311765.1">
    <property type="nucleotide sequence ID" value="NZ_QICL01000024.1"/>
</dbReference>
<dbReference type="OrthoDB" id="1049671at2"/>
<evidence type="ECO:0000313" key="1">
    <source>
        <dbReference type="EMBL" id="PXV61890.1"/>
    </source>
</evidence>
<comment type="caution">
    <text evidence="1">The sequence shown here is derived from an EMBL/GenBank/DDBJ whole genome shotgun (WGS) entry which is preliminary data.</text>
</comment>
<dbReference type="EMBL" id="QICL01000024">
    <property type="protein sequence ID" value="PXV61890.1"/>
    <property type="molecule type" value="Genomic_DNA"/>
</dbReference>
<dbReference type="Proteomes" id="UP000247973">
    <property type="component" value="Unassembled WGS sequence"/>
</dbReference>
<name>A0A2V3PL66_9BACT</name>
<sequence>MEELKCECSAIVTHSLIVCEEKRSKITFENKTKKEINKVQVDGCQITDQNNHKCDYLLVDNELSIEYFIELKGHDINHALRQIEATIPRLSQSAQQQTKYCFIISFRTPMASTEIQIKQREFKRKYNATLIIKSSPYNHLL</sequence>
<evidence type="ECO:0000313" key="2">
    <source>
        <dbReference type="Proteomes" id="UP000247973"/>
    </source>
</evidence>
<protein>
    <submittedName>
        <fullName evidence="1">Uncharacterized protein</fullName>
    </submittedName>
</protein>
<proteinExistence type="predicted"/>
<dbReference type="AlphaFoldDB" id="A0A2V3PL66"/>
<keyword evidence="2" id="KW-1185">Reference proteome</keyword>
<organism evidence="1 2">
    <name type="scientific">Dysgonomonas alginatilytica</name>
    <dbReference type="NCBI Taxonomy" id="1605892"/>
    <lineage>
        <taxon>Bacteria</taxon>
        <taxon>Pseudomonadati</taxon>
        <taxon>Bacteroidota</taxon>
        <taxon>Bacteroidia</taxon>
        <taxon>Bacteroidales</taxon>
        <taxon>Dysgonomonadaceae</taxon>
        <taxon>Dysgonomonas</taxon>
    </lineage>
</organism>
<gene>
    <name evidence="1" type="ORF">CLV62_12445</name>
</gene>
<reference evidence="1 2" key="1">
    <citation type="submission" date="2018-03" db="EMBL/GenBank/DDBJ databases">
        <title>Genomic Encyclopedia of Archaeal and Bacterial Type Strains, Phase II (KMG-II): from individual species to whole genera.</title>
        <authorList>
            <person name="Goeker M."/>
        </authorList>
    </citation>
    <scope>NUCLEOTIDE SEQUENCE [LARGE SCALE GENOMIC DNA]</scope>
    <source>
        <strain evidence="1 2">DSM 100214</strain>
    </source>
</reference>
<accession>A0A2V3PL66</accession>